<organism evidence="2 3">
    <name type="scientific">Microbacterium aurantiacum</name>
    <dbReference type="NCBI Taxonomy" id="162393"/>
    <lineage>
        <taxon>Bacteria</taxon>
        <taxon>Bacillati</taxon>
        <taxon>Actinomycetota</taxon>
        <taxon>Actinomycetes</taxon>
        <taxon>Micrococcales</taxon>
        <taxon>Microbacteriaceae</taxon>
        <taxon>Microbacterium</taxon>
    </lineage>
</organism>
<keyword evidence="3" id="KW-1185">Reference proteome</keyword>
<comment type="caution">
    <text evidence="2">The sequence shown here is derived from an EMBL/GenBank/DDBJ whole genome shotgun (WGS) entry which is preliminary data.</text>
</comment>
<evidence type="ECO:0000313" key="2">
    <source>
        <dbReference type="EMBL" id="MDN4463917.1"/>
    </source>
</evidence>
<name>A0ABT8FS31_9MICO</name>
<dbReference type="EMBL" id="JAHWXI010000004">
    <property type="protein sequence ID" value="MDN4463917.1"/>
    <property type="molecule type" value="Genomic_DNA"/>
</dbReference>
<protein>
    <submittedName>
        <fullName evidence="2">Uncharacterized protein</fullName>
    </submittedName>
</protein>
<feature type="region of interest" description="Disordered" evidence="1">
    <location>
        <begin position="1"/>
        <end position="25"/>
    </location>
</feature>
<sequence length="83" mass="9076">MATVYPPNPLKPGETAEFSAHPEGPRRTLRAITDAHWLSDVVNGVQSEVRRVEDGFSVMTTNGNGATQTAVFPTWREAMIHGL</sequence>
<evidence type="ECO:0000256" key="1">
    <source>
        <dbReference type="SAM" id="MobiDB-lite"/>
    </source>
</evidence>
<reference evidence="2" key="1">
    <citation type="submission" date="2021-06" db="EMBL/GenBank/DDBJ databases">
        <title>Genome-based taxonomic framework of Microbacterium strains isolated from marine environment, the description of four new species and reclassification of four preexisting species.</title>
        <authorList>
            <person name="Lee S.D."/>
            <person name="Kim S.-M."/>
            <person name="Byeon Y.-S."/>
            <person name="Yang H.L."/>
            <person name="Kim I.S."/>
        </authorList>
    </citation>
    <scope>NUCLEOTIDE SEQUENCE</scope>
    <source>
        <strain evidence="2">KACC 20510</strain>
    </source>
</reference>
<dbReference type="Proteomes" id="UP001172731">
    <property type="component" value="Unassembled WGS sequence"/>
</dbReference>
<dbReference type="RefSeq" id="WP_301133043.1">
    <property type="nucleotide sequence ID" value="NZ_BAAAUQ010000019.1"/>
</dbReference>
<gene>
    <name evidence="2" type="ORF">KZC48_05830</name>
</gene>
<proteinExistence type="predicted"/>
<feature type="compositionally biased region" description="Pro residues" evidence="1">
    <location>
        <begin position="1"/>
        <end position="10"/>
    </location>
</feature>
<accession>A0ABT8FS31</accession>
<evidence type="ECO:0000313" key="3">
    <source>
        <dbReference type="Proteomes" id="UP001172731"/>
    </source>
</evidence>